<dbReference type="EMBL" id="CM042054">
    <property type="protein sequence ID" value="KAI3707706.1"/>
    <property type="molecule type" value="Genomic_DNA"/>
</dbReference>
<evidence type="ECO:0000313" key="1">
    <source>
        <dbReference type="EMBL" id="KAI3707706.1"/>
    </source>
</evidence>
<accession>A0ACB9ACH7</accession>
<proteinExistence type="predicted"/>
<reference evidence="1 2" key="2">
    <citation type="journal article" date="2022" name="Mol. Ecol. Resour.">
        <title>The genomes of chicory, endive, great burdock and yacon provide insights into Asteraceae paleo-polyploidization history and plant inulin production.</title>
        <authorList>
            <person name="Fan W."/>
            <person name="Wang S."/>
            <person name="Wang H."/>
            <person name="Wang A."/>
            <person name="Jiang F."/>
            <person name="Liu H."/>
            <person name="Zhao H."/>
            <person name="Xu D."/>
            <person name="Zhang Y."/>
        </authorList>
    </citation>
    <scope>NUCLEOTIDE SEQUENCE [LARGE SCALE GENOMIC DNA]</scope>
    <source>
        <strain evidence="2">cv. Niubang</strain>
    </source>
</reference>
<evidence type="ECO:0000313" key="2">
    <source>
        <dbReference type="Proteomes" id="UP001055879"/>
    </source>
</evidence>
<sequence>MILDSTEKHDRRERAKEHREKRQEISLIRSIPYSDHQRYHNPEYADERHRHRYEVNPEVVEHLEKTGLRFVGKDESGQRMEVLELPSHPFQFHPEYKYKYKSRPGKPSTLFLGMQSLVMFYL</sequence>
<comment type="caution">
    <text evidence="1">The sequence shown here is derived from an EMBL/GenBank/DDBJ whole genome shotgun (WGS) entry which is preliminary data.</text>
</comment>
<reference evidence="2" key="1">
    <citation type="journal article" date="2022" name="Mol. Ecol. Resour.">
        <title>The genomes of chicory, endive, great burdock and yacon provide insights into Asteraceae palaeo-polyploidization history and plant inulin production.</title>
        <authorList>
            <person name="Fan W."/>
            <person name="Wang S."/>
            <person name="Wang H."/>
            <person name="Wang A."/>
            <person name="Jiang F."/>
            <person name="Liu H."/>
            <person name="Zhao H."/>
            <person name="Xu D."/>
            <person name="Zhang Y."/>
        </authorList>
    </citation>
    <scope>NUCLEOTIDE SEQUENCE [LARGE SCALE GENOMIC DNA]</scope>
    <source>
        <strain evidence="2">cv. Niubang</strain>
    </source>
</reference>
<organism evidence="1 2">
    <name type="scientific">Arctium lappa</name>
    <name type="common">Greater burdock</name>
    <name type="synonym">Lappa major</name>
    <dbReference type="NCBI Taxonomy" id="4217"/>
    <lineage>
        <taxon>Eukaryota</taxon>
        <taxon>Viridiplantae</taxon>
        <taxon>Streptophyta</taxon>
        <taxon>Embryophyta</taxon>
        <taxon>Tracheophyta</taxon>
        <taxon>Spermatophyta</taxon>
        <taxon>Magnoliopsida</taxon>
        <taxon>eudicotyledons</taxon>
        <taxon>Gunneridae</taxon>
        <taxon>Pentapetalae</taxon>
        <taxon>asterids</taxon>
        <taxon>campanulids</taxon>
        <taxon>Asterales</taxon>
        <taxon>Asteraceae</taxon>
        <taxon>Carduoideae</taxon>
        <taxon>Cardueae</taxon>
        <taxon>Arctiinae</taxon>
        <taxon>Arctium</taxon>
    </lineage>
</organism>
<keyword evidence="2" id="KW-1185">Reference proteome</keyword>
<gene>
    <name evidence="1" type="ORF">L6452_26335</name>
</gene>
<dbReference type="Proteomes" id="UP001055879">
    <property type="component" value="Linkage Group LG08"/>
</dbReference>
<name>A0ACB9ACH7_ARCLA</name>
<protein>
    <submittedName>
        <fullName evidence="1">Uncharacterized protein</fullName>
    </submittedName>
</protein>